<accession>A0A7W8B5T0</accession>
<keyword evidence="1" id="KW-0812">Transmembrane</keyword>
<keyword evidence="1" id="KW-1133">Transmembrane helix</keyword>
<evidence type="ECO:0008006" key="4">
    <source>
        <dbReference type="Google" id="ProtNLM"/>
    </source>
</evidence>
<protein>
    <recommendedName>
        <fullName evidence="4">Type II secretion system protein GspF domain-containing protein</fullName>
    </recommendedName>
</protein>
<dbReference type="PANTHER" id="PTHR35007">
    <property type="entry name" value="INTEGRAL MEMBRANE PROTEIN-RELATED"/>
    <property type="match status" value="1"/>
</dbReference>
<keyword evidence="3" id="KW-1185">Reference proteome</keyword>
<proteinExistence type="predicted"/>
<evidence type="ECO:0000256" key="1">
    <source>
        <dbReference type="SAM" id="Phobius"/>
    </source>
</evidence>
<keyword evidence="1" id="KW-0472">Membrane</keyword>
<sequence>MIAPGALACGALCGGGLFLVVRELWPARPDMNAVLDRLENLAPGPGHSQGARARDGEPTRARWERTGEHILAAHGHRLRLPRQDLDLLGRSPGEHIGTKVVGAVLALVIVQLAGLGAALAGFGLTFALPVLGSLVFAAYIWIDADAQVRRKARRARLAARYAIASFLERAQLERGANVGPEAAVQRTAEVGDHWVLARISAALKRAELAGIPQWEALQQLGEQLGIPELEAPAESFSLAGEGASINKTLATQALLLRQRLLTDREAEAHAASERMVVPGTVLFTVVLAMFAYPAFRALTSI</sequence>
<name>A0A7W8B5T0_STRST</name>
<dbReference type="PANTHER" id="PTHR35007:SF1">
    <property type="entry name" value="PILUS ASSEMBLY PROTEIN"/>
    <property type="match status" value="1"/>
</dbReference>
<comment type="caution">
    <text evidence="2">The sequence shown here is derived from an EMBL/GenBank/DDBJ whole genome shotgun (WGS) entry which is preliminary data.</text>
</comment>
<feature type="transmembrane region" description="Helical" evidence="1">
    <location>
        <begin position="126"/>
        <end position="144"/>
    </location>
</feature>
<dbReference type="RefSeq" id="WP_184926347.1">
    <property type="nucleotide sequence ID" value="NZ_BMSQ01000030.1"/>
</dbReference>
<organism evidence="2 3">
    <name type="scientific">Streptomyces spectabilis</name>
    <dbReference type="NCBI Taxonomy" id="68270"/>
    <lineage>
        <taxon>Bacteria</taxon>
        <taxon>Bacillati</taxon>
        <taxon>Actinomycetota</taxon>
        <taxon>Actinomycetes</taxon>
        <taxon>Kitasatosporales</taxon>
        <taxon>Streptomycetaceae</taxon>
        <taxon>Streptomyces</taxon>
    </lineage>
</organism>
<gene>
    <name evidence="2" type="ORF">FHS40_008485</name>
</gene>
<feature type="transmembrane region" description="Helical" evidence="1">
    <location>
        <begin position="100"/>
        <end position="120"/>
    </location>
</feature>
<evidence type="ECO:0000313" key="3">
    <source>
        <dbReference type="Proteomes" id="UP000549009"/>
    </source>
</evidence>
<evidence type="ECO:0000313" key="2">
    <source>
        <dbReference type="EMBL" id="MBB5109357.1"/>
    </source>
</evidence>
<reference evidence="2 3" key="1">
    <citation type="submission" date="2020-08" db="EMBL/GenBank/DDBJ databases">
        <title>Genomic Encyclopedia of Type Strains, Phase III (KMG-III): the genomes of soil and plant-associated and newly described type strains.</title>
        <authorList>
            <person name="Whitman W."/>
        </authorList>
    </citation>
    <scope>NUCLEOTIDE SEQUENCE [LARGE SCALE GENOMIC DNA]</scope>
    <source>
        <strain evidence="2 3">CECT 3146</strain>
    </source>
</reference>
<dbReference type="AlphaFoldDB" id="A0A7W8B5T0"/>
<dbReference type="EMBL" id="JACHJD010000026">
    <property type="protein sequence ID" value="MBB5109357.1"/>
    <property type="molecule type" value="Genomic_DNA"/>
</dbReference>
<dbReference type="Proteomes" id="UP000549009">
    <property type="component" value="Unassembled WGS sequence"/>
</dbReference>
<feature type="transmembrane region" description="Helical" evidence="1">
    <location>
        <begin position="275"/>
        <end position="295"/>
    </location>
</feature>